<evidence type="ECO:0000256" key="11">
    <source>
        <dbReference type="SAM" id="MobiDB-lite"/>
    </source>
</evidence>
<dbReference type="AlphaFoldDB" id="A0A9X9Y7L4"/>
<evidence type="ECO:0000256" key="1">
    <source>
        <dbReference type="ARBA" id="ARBA00004377"/>
    </source>
</evidence>
<feature type="domain" description="AprE-like long alpha-helical hairpin" evidence="12">
    <location>
        <begin position="130"/>
        <end position="308"/>
    </location>
</feature>
<sequence>MTKPEKSRGDASTQAPMTERRRRALFRPARHRPPVVTEFQSDAIEVENRAPPRIARMTLYCVLALILAAIGWASGSQVDMIVTAQGKLVTTRPNLVVQPLETSVVREIHVRPGDRVNRGDLLATLDPTFSQADLDQLRGKVGVFNAGIDRLKAEVNSEDYVIGQSINADQVLQRKIFLQRKATYDAQMENYGAQIASARANLKTAQNEEAVLVQRLETMRSIEVMRATLMDKEVGSKLNLLLSRDARLDVESNLARTRGNMADYEHRLDKAQADQKVYGEEFRKTAYQDLVEMLAKRDSASEDLKKAELRRQLIVLKAPADAIVLDIASRTVGSVAREAEPMFVLVPRDEPLRAEVNVEGKDIGRVSVGQPVRIKFDAFPFQKYGTAKGEVHVISQDAFPPDPKAEGARHATAPYYRVLVDLSDTHLRLPEERAQFIPGMAVTAEMKVGRRSVISYFLYPLLRGLDESIREP</sequence>
<dbReference type="RefSeq" id="WP_225004945.1">
    <property type="nucleotide sequence ID" value="NZ_CP086136.1"/>
</dbReference>
<keyword evidence="6 9" id="KW-0812">Transmembrane</keyword>
<evidence type="ECO:0000256" key="2">
    <source>
        <dbReference type="ARBA" id="ARBA00009477"/>
    </source>
</evidence>
<evidence type="ECO:0000256" key="9">
    <source>
        <dbReference type="RuleBase" id="RU365093"/>
    </source>
</evidence>
<gene>
    <name evidence="14" type="ORF">J4G43_017860</name>
</gene>
<dbReference type="InterPro" id="IPR058781">
    <property type="entry name" value="HH_AprE-like"/>
</dbReference>
<keyword evidence="5 9" id="KW-0997">Cell inner membrane</keyword>
<dbReference type="NCBIfam" id="TIGR01843">
    <property type="entry name" value="type_I_hlyD"/>
    <property type="match status" value="1"/>
</dbReference>
<dbReference type="KEGG" id="bban:J4G43_017860"/>
<feature type="region of interest" description="Disordered" evidence="11">
    <location>
        <begin position="1"/>
        <end position="20"/>
    </location>
</feature>
<keyword evidence="3 9" id="KW-0813">Transport</keyword>
<dbReference type="Gene3D" id="2.40.50.100">
    <property type="match status" value="1"/>
</dbReference>
<keyword evidence="8 9" id="KW-0472">Membrane</keyword>
<evidence type="ECO:0000256" key="7">
    <source>
        <dbReference type="ARBA" id="ARBA00022989"/>
    </source>
</evidence>
<keyword evidence="10" id="KW-0175">Coiled coil</keyword>
<dbReference type="PANTHER" id="PTHR30386:SF27">
    <property type="entry name" value="MEMBRANE FUSION PROTEIN (MFP) FAMILY PROTEIN"/>
    <property type="match status" value="1"/>
</dbReference>
<comment type="similarity">
    <text evidence="2 9">Belongs to the membrane fusion protein (MFP) (TC 8.A.1) family.</text>
</comment>
<evidence type="ECO:0000256" key="10">
    <source>
        <dbReference type="SAM" id="Coils"/>
    </source>
</evidence>
<evidence type="ECO:0000313" key="15">
    <source>
        <dbReference type="Proteomes" id="UP000664702"/>
    </source>
</evidence>
<dbReference type="Gene3D" id="2.40.30.170">
    <property type="match status" value="1"/>
</dbReference>
<protein>
    <recommendedName>
        <fullName evidence="9">Membrane fusion protein (MFP) family protein</fullName>
    </recommendedName>
</protein>
<dbReference type="Pfam" id="PF26002">
    <property type="entry name" value="Beta-barrel_AprE"/>
    <property type="match status" value="1"/>
</dbReference>
<dbReference type="EMBL" id="CP086136">
    <property type="protein sequence ID" value="UEM15908.1"/>
    <property type="molecule type" value="Genomic_DNA"/>
</dbReference>
<dbReference type="InterPro" id="IPR050739">
    <property type="entry name" value="MFP"/>
</dbReference>
<name>A0A9X9Y7L4_9BRAD</name>
<feature type="domain" description="AprE-like beta-barrel" evidence="13">
    <location>
        <begin position="353"/>
        <end position="448"/>
    </location>
</feature>
<evidence type="ECO:0000256" key="4">
    <source>
        <dbReference type="ARBA" id="ARBA00022475"/>
    </source>
</evidence>
<feature type="coiled-coil region" evidence="10">
    <location>
        <begin position="188"/>
        <end position="215"/>
    </location>
</feature>
<dbReference type="GO" id="GO:0015031">
    <property type="term" value="P:protein transport"/>
    <property type="evidence" value="ECO:0007669"/>
    <property type="project" value="InterPro"/>
</dbReference>
<organism evidence="14 15">
    <name type="scientific">Bradyrhizobium barranii subsp. barranii</name>
    <dbReference type="NCBI Taxonomy" id="2823807"/>
    <lineage>
        <taxon>Bacteria</taxon>
        <taxon>Pseudomonadati</taxon>
        <taxon>Pseudomonadota</taxon>
        <taxon>Alphaproteobacteria</taxon>
        <taxon>Hyphomicrobiales</taxon>
        <taxon>Nitrobacteraceae</taxon>
        <taxon>Bradyrhizobium</taxon>
        <taxon>Bradyrhizobium barranii</taxon>
    </lineage>
</organism>
<accession>A0A9X9Y7L4</accession>
<evidence type="ECO:0000256" key="8">
    <source>
        <dbReference type="ARBA" id="ARBA00023136"/>
    </source>
</evidence>
<reference evidence="14 15" key="1">
    <citation type="journal article" date="2022" name="Int. J. Syst. Evol. Microbiol.">
        <title>Strains of Bradyrhizobium barranii sp. nov. associated with legumes native to Canada are symbionts of soybeans and belong to different subspecies (subsp. barranii subsp. nov. and subsp. apii subsp. nov.) and symbiovars (sv. glycinearum and sv. septentrionale).</title>
        <authorList>
            <person name="Bromfield E.S.P."/>
            <person name="Cloutier S."/>
            <person name="Wasai-Hara S."/>
            <person name="Minamisawa K."/>
        </authorList>
    </citation>
    <scope>NUCLEOTIDE SEQUENCE [LARGE SCALE GENOMIC DNA]</scope>
    <source>
        <strain evidence="14 15">144S4</strain>
    </source>
</reference>
<feature type="transmembrane region" description="Helical" evidence="9">
    <location>
        <begin position="57"/>
        <end position="75"/>
    </location>
</feature>
<evidence type="ECO:0000256" key="5">
    <source>
        <dbReference type="ARBA" id="ARBA00022519"/>
    </source>
</evidence>
<comment type="subcellular location">
    <subcellularLocation>
        <location evidence="1 9">Cell inner membrane</location>
        <topology evidence="1 9">Single-pass membrane protein</topology>
    </subcellularLocation>
</comment>
<evidence type="ECO:0000313" key="14">
    <source>
        <dbReference type="EMBL" id="UEM15908.1"/>
    </source>
</evidence>
<dbReference type="Pfam" id="PF25994">
    <property type="entry name" value="HH_AprE"/>
    <property type="match status" value="1"/>
</dbReference>
<dbReference type="SUPFAM" id="SSF111369">
    <property type="entry name" value="HlyD-like secretion proteins"/>
    <property type="match status" value="1"/>
</dbReference>
<evidence type="ECO:0000256" key="3">
    <source>
        <dbReference type="ARBA" id="ARBA00022448"/>
    </source>
</evidence>
<evidence type="ECO:0000256" key="6">
    <source>
        <dbReference type="ARBA" id="ARBA00022692"/>
    </source>
</evidence>
<dbReference type="Gene3D" id="1.10.287.470">
    <property type="entry name" value="Helix hairpin bin"/>
    <property type="match status" value="1"/>
</dbReference>
<dbReference type="Proteomes" id="UP000664702">
    <property type="component" value="Chromosome"/>
</dbReference>
<keyword evidence="4 9" id="KW-1003">Cell membrane</keyword>
<dbReference type="InterPro" id="IPR058982">
    <property type="entry name" value="Beta-barrel_AprE"/>
</dbReference>
<dbReference type="PRINTS" id="PR01490">
    <property type="entry name" value="RTXTOXIND"/>
</dbReference>
<evidence type="ECO:0000259" key="13">
    <source>
        <dbReference type="Pfam" id="PF26002"/>
    </source>
</evidence>
<evidence type="ECO:0000259" key="12">
    <source>
        <dbReference type="Pfam" id="PF25994"/>
    </source>
</evidence>
<dbReference type="InterPro" id="IPR010129">
    <property type="entry name" value="T1SS_HlyD"/>
</dbReference>
<proteinExistence type="inferred from homology"/>
<feature type="coiled-coil region" evidence="10">
    <location>
        <begin position="254"/>
        <end position="310"/>
    </location>
</feature>
<dbReference type="GO" id="GO:0005886">
    <property type="term" value="C:plasma membrane"/>
    <property type="evidence" value="ECO:0007669"/>
    <property type="project" value="UniProtKB-SubCell"/>
</dbReference>
<dbReference type="PANTHER" id="PTHR30386">
    <property type="entry name" value="MEMBRANE FUSION SUBUNIT OF EMRAB-TOLC MULTIDRUG EFFLUX PUMP"/>
    <property type="match status" value="1"/>
</dbReference>
<keyword evidence="7 9" id="KW-1133">Transmembrane helix</keyword>